<dbReference type="SMART" id="SM00028">
    <property type="entry name" value="TPR"/>
    <property type="match status" value="3"/>
</dbReference>
<dbReference type="EMBL" id="KN847529">
    <property type="protein sequence ID" value="KIW09107.1"/>
    <property type="molecule type" value="Genomic_DNA"/>
</dbReference>
<evidence type="ECO:0000313" key="1">
    <source>
        <dbReference type="EMBL" id="KIW09107.1"/>
    </source>
</evidence>
<keyword evidence="2" id="KW-1185">Reference proteome</keyword>
<dbReference type="PANTHER" id="PTHR45588:SF1">
    <property type="entry name" value="WW DOMAIN-CONTAINING PROTEIN"/>
    <property type="match status" value="1"/>
</dbReference>
<dbReference type="Gene3D" id="1.25.40.10">
    <property type="entry name" value="Tetratricopeptide repeat domain"/>
    <property type="match status" value="1"/>
</dbReference>
<dbReference type="VEuPathDB" id="FungiDB:PV09_00052"/>
<dbReference type="RefSeq" id="XP_016218976.1">
    <property type="nucleotide sequence ID" value="XM_016352719.1"/>
</dbReference>
<dbReference type="PANTHER" id="PTHR45588">
    <property type="entry name" value="TPR DOMAIN-CONTAINING PROTEIN"/>
    <property type="match status" value="1"/>
</dbReference>
<reference evidence="1 2" key="1">
    <citation type="submission" date="2015-01" db="EMBL/GenBank/DDBJ databases">
        <title>The Genome Sequence of Ochroconis gallopava CBS43764.</title>
        <authorList>
            <consortium name="The Broad Institute Genomics Platform"/>
            <person name="Cuomo C."/>
            <person name="de Hoog S."/>
            <person name="Gorbushina A."/>
            <person name="Stielow B."/>
            <person name="Teixiera M."/>
            <person name="Abouelleil A."/>
            <person name="Chapman S.B."/>
            <person name="Priest M."/>
            <person name="Young S.K."/>
            <person name="Wortman J."/>
            <person name="Nusbaum C."/>
            <person name="Birren B."/>
        </authorList>
    </citation>
    <scope>NUCLEOTIDE SEQUENCE [LARGE SCALE GENOMIC DNA]</scope>
    <source>
        <strain evidence="1 2">CBS 43764</strain>
    </source>
</reference>
<dbReference type="InParanoid" id="A0A0D1Z832"/>
<dbReference type="OrthoDB" id="414774at2759"/>
<protein>
    <recommendedName>
        <fullName evidence="3">TPR domain protein</fullName>
    </recommendedName>
</protein>
<accession>A0A0D1Z832</accession>
<dbReference type="GeneID" id="27308025"/>
<dbReference type="SUPFAM" id="SSF48452">
    <property type="entry name" value="TPR-like"/>
    <property type="match status" value="2"/>
</dbReference>
<dbReference type="InterPro" id="IPR019734">
    <property type="entry name" value="TPR_rpt"/>
</dbReference>
<dbReference type="STRING" id="253628.A0A0D1Z832"/>
<sequence>MKGVPIPSKDPYFNLGEYRRNISASNDESRHWFNRGLIWCYSFNHEEAVYCFEQALLHDESCPLAYWGLAYALGPNYNKPWEFYDGDELRRTVERTHEAVLKASKHAAERGSDVERALCDAIVKRYPEKKPGEDLTIWNDSYAEAMRRVHTQFPTDLDVAALCVDALMNLKPWQLWDIKTGEPSPDAPTREVKGILDDALKLPGALEHPGLLHLYIHFWEMSPHPENALAISDGLRSLVPDAGHLQHMPTHLDVLCGDYRRAIASNLQAARADEAFLAKRGGVNFYTLYRCHDYHFAIYAAMLGGQSKLALSLASRLESTITEDLLRLTSPPMADWIESFIAVRVHVLVRFGKWHDLLDLPVPSDSQLYCNTTAMVYYGKGVAAAALGRVDDAVAYRDRFRDAAARVPESRTLFNNRCTDILQIAAAMLDGEIAYRKADYEAAWTSLRTAVERDDTLPYDEPWGWMQPARHAYGALLLEQGKVEEACEVYAADLGMNDTLPRQLQHLNNVWALHGFHECLVRLGRTSEANVLRPQLKLALAFADVEVKSSCFCRLNTT</sequence>
<dbReference type="AlphaFoldDB" id="A0A0D1Z832"/>
<dbReference type="HOGENOM" id="CLU_011527_0_1_1"/>
<dbReference type="Proteomes" id="UP000053259">
    <property type="component" value="Unassembled WGS sequence"/>
</dbReference>
<evidence type="ECO:0008006" key="3">
    <source>
        <dbReference type="Google" id="ProtNLM"/>
    </source>
</evidence>
<proteinExistence type="predicted"/>
<organism evidence="1 2">
    <name type="scientific">Verruconis gallopava</name>
    <dbReference type="NCBI Taxonomy" id="253628"/>
    <lineage>
        <taxon>Eukaryota</taxon>
        <taxon>Fungi</taxon>
        <taxon>Dikarya</taxon>
        <taxon>Ascomycota</taxon>
        <taxon>Pezizomycotina</taxon>
        <taxon>Dothideomycetes</taxon>
        <taxon>Pleosporomycetidae</taxon>
        <taxon>Venturiales</taxon>
        <taxon>Sympoventuriaceae</taxon>
        <taxon>Verruconis</taxon>
    </lineage>
</organism>
<evidence type="ECO:0000313" key="2">
    <source>
        <dbReference type="Proteomes" id="UP000053259"/>
    </source>
</evidence>
<name>A0A0D1Z832_9PEZI</name>
<dbReference type="InterPro" id="IPR011990">
    <property type="entry name" value="TPR-like_helical_dom_sf"/>
</dbReference>
<gene>
    <name evidence="1" type="ORF">PV09_00052</name>
</gene>